<gene>
    <name evidence="2" type="ORF">SAMN05444387_2868</name>
</gene>
<keyword evidence="3" id="KW-1185">Reference proteome</keyword>
<evidence type="ECO:0000313" key="2">
    <source>
        <dbReference type="EMBL" id="SHM66969.1"/>
    </source>
</evidence>
<dbReference type="Proteomes" id="UP000184216">
    <property type="component" value="Unassembled WGS sequence"/>
</dbReference>
<feature type="transmembrane region" description="Helical" evidence="1">
    <location>
        <begin position="122"/>
        <end position="140"/>
    </location>
</feature>
<comment type="caution">
    <text evidence="2">The sequence shown here is derived from an EMBL/GenBank/DDBJ whole genome shotgun (WGS) entry which is preliminary data.</text>
</comment>
<protein>
    <recommendedName>
        <fullName evidence="4">DUF5673 domain-containing protein</fullName>
    </recommendedName>
</protein>
<evidence type="ECO:0000256" key="1">
    <source>
        <dbReference type="SAM" id="Phobius"/>
    </source>
</evidence>
<feature type="transmembrane region" description="Helical" evidence="1">
    <location>
        <begin position="6"/>
        <end position="39"/>
    </location>
</feature>
<sequence length="221" mass="25646">MKQNIIIIVLCSIVLSFTINEFGYLFMSIPSFVILSYNLSDLILKIIHKKGQPKRELNKNFQYILFIGLIPSVFVLRYFENTIGGYNLFWKLVFLSLIFNGLFVVILNSYLNSNDGSKSNNIFCICLCTFMLIPSVGIFINTKISNEIEKQQTNIINHKKISKSSKGVRNYELFIKTQYDSNERLDVKKELYEAIRDDNEIVLTLRKGILGYDYVTKFDVK</sequence>
<reference evidence="2 3" key="1">
    <citation type="submission" date="2016-11" db="EMBL/GenBank/DDBJ databases">
        <authorList>
            <person name="Varghese N."/>
            <person name="Submissions S."/>
        </authorList>
    </citation>
    <scope>NUCLEOTIDE SEQUENCE [LARGE SCALE GENOMIC DNA]</scope>
    <source>
        <strain evidence="2 3">DSM 6368</strain>
    </source>
</reference>
<keyword evidence="1" id="KW-0812">Transmembrane</keyword>
<accession>A0ABY1J4W7</accession>
<evidence type="ECO:0008006" key="4">
    <source>
        <dbReference type="Google" id="ProtNLM"/>
    </source>
</evidence>
<dbReference type="RefSeq" id="WP_124020473.1">
    <property type="nucleotide sequence ID" value="NZ_CP130042.1"/>
</dbReference>
<name>A0ABY1J4W7_9FLAO</name>
<keyword evidence="1" id="KW-0472">Membrane</keyword>
<feature type="transmembrane region" description="Helical" evidence="1">
    <location>
        <begin position="88"/>
        <end position="110"/>
    </location>
</feature>
<organism evidence="2 3">
    <name type="scientific">Flavobacterium pectinovorum</name>
    <dbReference type="NCBI Taxonomy" id="29533"/>
    <lineage>
        <taxon>Bacteria</taxon>
        <taxon>Pseudomonadati</taxon>
        <taxon>Bacteroidota</taxon>
        <taxon>Flavobacteriia</taxon>
        <taxon>Flavobacteriales</taxon>
        <taxon>Flavobacteriaceae</taxon>
        <taxon>Flavobacterium</taxon>
    </lineage>
</organism>
<proteinExistence type="predicted"/>
<evidence type="ECO:0000313" key="3">
    <source>
        <dbReference type="Proteomes" id="UP000184216"/>
    </source>
</evidence>
<dbReference type="EMBL" id="FRBX01000004">
    <property type="protein sequence ID" value="SHM66969.1"/>
    <property type="molecule type" value="Genomic_DNA"/>
</dbReference>
<feature type="transmembrane region" description="Helical" evidence="1">
    <location>
        <begin position="60"/>
        <end position="76"/>
    </location>
</feature>
<keyword evidence="1" id="KW-1133">Transmembrane helix</keyword>